<name>A0A0C2ZMR2_9AGAM</name>
<reference evidence="3" key="2">
    <citation type="submission" date="2015-01" db="EMBL/GenBank/DDBJ databases">
        <title>Evolutionary Origins and Diversification of the Mycorrhizal Mutualists.</title>
        <authorList>
            <consortium name="DOE Joint Genome Institute"/>
            <consortium name="Mycorrhizal Genomics Consortium"/>
            <person name="Kohler A."/>
            <person name="Kuo A."/>
            <person name="Nagy L.G."/>
            <person name="Floudas D."/>
            <person name="Copeland A."/>
            <person name="Barry K.W."/>
            <person name="Cichocki N."/>
            <person name="Veneault-Fourrey C."/>
            <person name="LaButti K."/>
            <person name="Lindquist E.A."/>
            <person name="Lipzen A."/>
            <person name="Lundell T."/>
            <person name="Morin E."/>
            <person name="Murat C."/>
            <person name="Riley R."/>
            <person name="Ohm R."/>
            <person name="Sun H."/>
            <person name="Tunlid A."/>
            <person name="Henrissat B."/>
            <person name="Grigoriev I.V."/>
            <person name="Hibbett D.S."/>
            <person name="Martin F."/>
        </authorList>
    </citation>
    <scope>NUCLEOTIDE SEQUENCE [LARGE SCALE GENOMIC DNA]</scope>
    <source>
        <strain evidence="3">Foug A</strain>
    </source>
</reference>
<organism evidence="2 3">
    <name type="scientific">Scleroderma citrinum Foug A</name>
    <dbReference type="NCBI Taxonomy" id="1036808"/>
    <lineage>
        <taxon>Eukaryota</taxon>
        <taxon>Fungi</taxon>
        <taxon>Dikarya</taxon>
        <taxon>Basidiomycota</taxon>
        <taxon>Agaricomycotina</taxon>
        <taxon>Agaricomycetes</taxon>
        <taxon>Agaricomycetidae</taxon>
        <taxon>Boletales</taxon>
        <taxon>Sclerodermatineae</taxon>
        <taxon>Sclerodermataceae</taxon>
        <taxon>Scleroderma</taxon>
    </lineage>
</organism>
<sequence>QCAMPMFEGLFPPEHDQEIQTLLFRLAQWHALAKLRLHTDHSLKLLDEACRLLGGQLCKFQDFTCAAFKTMELPSETAARWQQKERSLSTTAPGSSITKTTSAARQPKSFNLTTYKLHALGDYVRNIRLFGTTDSYTTQLV</sequence>
<dbReference type="InParanoid" id="A0A0C2ZMR2"/>
<reference evidence="2 3" key="1">
    <citation type="submission" date="2014-04" db="EMBL/GenBank/DDBJ databases">
        <authorList>
            <consortium name="DOE Joint Genome Institute"/>
            <person name="Kuo A."/>
            <person name="Kohler A."/>
            <person name="Nagy L.G."/>
            <person name="Floudas D."/>
            <person name="Copeland A."/>
            <person name="Barry K.W."/>
            <person name="Cichocki N."/>
            <person name="Veneault-Fourrey C."/>
            <person name="LaButti K."/>
            <person name="Lindquist E.A."/>
            <person name="Lipzen A."/>
            <person name="Lundell T."/>
            <person name="Morin E."/>
            <person name="Murat C."/>
            <person name="Sun H."/>
            <person name="Tunlid A."/>
            <person name="Henrissat B."/>
            <person name="Grigoriev I.V."/>
            <person name="Hibbett D.S."/>
            <person name="Martin F."/>
            <person name="Nordberg H.P."/>
            <person name="Cantor M.N."/>
            <person name="Hua S.X."/>
        </authorList>
    </citation>
    <scope>NUCLEOTIDE SEQUENCE [LARGE SCALE GENOMIC DNA]</scope>
    <source>
        <strain evidence="2 3">Foug A</strain>
    </source>
</reference>
<protein>
    <submittedName>
        <fullName evidence="2">Uncharacterized protein</fullName>
    </submittedName>
</protein>
<evidence type="ECO:0000256" key="1">
    <source>
        <dbReference type="SAM" id="MobiDB-lite"/>
    </source>
</evidence>
<dbReference type="HOGENOM" id="CLU_101491_1_0_1"/>
<feature type="non-terminal residue" evidence="2">
    <location>
        <position position="141"/>
    </location>
</feature>
<dbReference type="Proteomes" id="UP000053989">
    <property type="component" value="Unassembled WGS sequence"/>
</dbReference>
<feature type="compositionally biased region" description="Polar residues" evidence="1">
    <location>
        <begin position="88"/>
        <end position="103"/>
    </location>
</feature>
<evidence type="ECO:0000313" key="3">
    <source>
        <dbReference type="Proteomes" id="UP000053989"/>
    </source>
</evidence>
<evidence type="ECO:0000313" key="2">
    <source>
        <dbReference type="EMBL" id="KIM53917.1"/>
    </source>
</evidence>
<accession>A0A0C2ZMR2</accession>
<dbReference type="AlphaFoldDB" id="A0A0C2ZMR2"/>
<dbReference type="STRING" id="1036808.A0A0C2ZMR2"/>
<feature type="non-terminal residue" evidence="2">
    <location>
        <position position="1"/>
    </location>
</feature>
<gene>
    <name evidence="2" type="ORF">SCLCIDRAFT_90579</name>
</gene>
<proteinExistence type="predicted"/>
<feature type="region of interest" description="Disordered" evidence="1">
    <location>
        <begin position="83"/>
        <end position="103"/>
    </location>
</feature>
<dbReference type="EMBL" id="KN822166">
    <property type="protein sequence ID" value="KIM53917.1"/>
    <property type="molecule type" value="Genomic_DNA"/>
</dbReference>
<keyword evidence="3" id="KW-1185">Reference proteome</keyword>
<dbReference type="OrthoDB" id="3269417at2759"/>